<dbReference type="InterPro" id="IPR029016">
    <property type="entry name" value="GAF-like_dom_sf"/>
</dbReference>
<sequence length="687" mass="77825">MYNNTELRVKELVSLYKISSAITSSLSLSDVLKQIYKQISNLFKISTFYIALYDEVKDEVCFEIIVDKGKFLDKLTHKLSQKDWLTGWIVRSKKPLLIRDFEKEKDSLPVKAKVIGEATKSLLAIPLLFKDKVIGVMSIQAYEPNVFDDGHKHFLSTIAGQVAMAIENARLYKETCKKLDEFSLLNEVITSGTSTMEFDELIDRLIEPLKRNLNFESFNIYLIDERTKDLKVIATHGYDVEAIEKLKLKVGRGITGRVAKTGESVIVPDVSKDKRYIQANPDIKSEMCVPLKVKDKVIGVLNVEDTKLDAFSKKNLILVSTIAGQISMIIEKARILESEKKKSKQLEAIQEVSKNIVSVLDMDELFKQIVNSIYYTFGYYINILLLDEESKELVVKASSGPSIKFPIRRRVKISEEGITGWVAKTGKPLLVGDVSKEPKYLFIEEFPDVRSELAVPIKIKDKVIGVLDVESVELNDFDESDLTTLTTLSELIAIAIQNANLYKESERLAITDDLTGLYNTRYLYAALEKELERSKRYGHSFSIIIFDIDDFKKYNDAYGHLAGDQLLQELATLVIKKCRSTDIIARYGGEEFVIILPETKYNGAIEIAERLRKEIKKHSFTTNKDKKKCKITISLGIAIYPDIVDNIKGLLNAADKALYKSKQTGKDSWSVDTSANQTRLFSNTNQL</sequence>
<organism evidence="2">
    <name type="scientific">marine sediment metagenome</name>
    <dbReference type="NCBI Taxonomy" id="412755"/>
    <lineage>
        <taxon>unclassified sequences</taxon>
        <taxon>metagenomes</taxon>
        <taxon>ecological metagenomes</taxon>
    </lineage>
</organism>
<accession>X0Z5J1</accession>
<dbReference type="NCBIfam" id="TIGR00254">
    <property type="entry name" value="GGDEF"/>
    <property type="match status" value="1"/>
</dbReference>
<dbReference type="SUPFAM" id="SSF55073">
    <property type="entry name" value="Nucleotide cyclase"/>
    <property type="match status" value="1"/>
</dbReference>
<dbReference type="PANTHER" id="PTHR45138">
    <property type="entry name" value="REGULATORY COMPONENTS OF SENSORY TRANSDUCTION SYSTEM"/>
    <property type="match status" value="1"/>
</dbReference>
<dbReference type="SMART" id="SM00267">
    <property type="entry name" value="GGDEF"/>
    <property type="match status" value="1"/>
</dbReference>
<dbReference type="InterPro" id="IPR043128">
    <property type="entry name" value="Rev_trsase/Diguanyl_cyclase"/>
</dbReference>
<dbReference type="Gene3D" id="3.30.70.270">
    <property type="match status" value="1"/>
</dbReference>
<dbReference type="GO" id="GO:0043709">
    <property type="term" value="P:cell adhesion involved in single-species biofilm formation"/>
    <property type="evidence" value="ECO:0007669"/>
    <property type="project" value="TreeGrafter"/>
</dbReference>
<comment type="caution">
    <text evidence="2">The sequence shown here is derived from an EMBL/GenBank/DDBJ whole genome shotgun (WGS) entry which is preliminary data.</text>
</comment>
<reference evidence="2" key="1">
    <citation type="journal article" date="2014" name="Front. Microbiol.">
        <title>High frequency of phylogenetically diverse reductive dehalogenase-homologous genes in deep subseafloor sedimentary metagenomes.</title>
        <authorList>
            <person name="Kawai M."/>
            <person name="Futagami T."/>
            <person name="Toyoda A."/>
            <person name="Takaki Y."/>
            <person name="Nishi S."/>
            <person name="Hori S."/>
            <person name="Arai W."/>
            <person name="Tsubouchi T."/>
            <person name="Morono Y."/>
            <person name="Uchiyama I."/>
            <person name="Ito T."/>
            <person name="Fujiyama A."/>
            <person name="Inagaki F."/>
            <person name="Takami H."/>
        </authorList>
    </citation>
    <scope>NUCLEOTIDE SEQUENCE</scope>
    <source>
        <strain evidence="2">Expedition CK06-06</strain>
    </source>
</reference>
<name>X0Z5J1_9ZZZZ</name>
<dbReference type="SMART" id="SM00065">
    <property type="entry name" value="GAF"/>
    <property type="match status" value="3"/>
</dbReference>
<dbReference type="PROSITE" id="PS50887">
    <property type="entry name" value="GGDEF"/>
    <property type="match status" value="1"/>
</dbReference>
<dbReference type="Pfam" id="PF00990">
    <property type="entry name" value="GGDEF"/>
    <property type="match status" value="1"/>
</dbReference>
<dbReference type="CDD" id="cd01949">
    <property type="entry name" value="GGDEF"/>
    <property type="match status" value="1"/>
</dbReference>
<dbReference type="AlphaFoldDB" id="X0Z5J1"/>
<dbReference type="PANTHER" id="PTHR45138:SF9">
    <property type="entry name" value="DIGUANYLATE CYCLASE DGCM-RELATED"/>
    <property type="match status" value="1"/>
</dbReference>
<dbReference type="FunFam" id="3.30.70.270:FF:000001">
    <property type="entry name" value="Diguanylate cyclase domain protein"/>
    <property type="match status" value="1"/>
</dbReference>
<gene>
    <name evidence="2" type="ORF">S01H4_00677</name>
</gene>
<dbReference type="EMBL" id="BART01000100">
    <property type="protein sequence ID" value="GAG64369.1"/>
    <property type="molecule type" value="Genomic_DNA"/>
</dbReference>
<dbReference type="GO" id="GO:0052621">
    <property type="term" value="F:diguanylate cyclase activity"/>
    <property type="evidence" value="ECO:0007669"/>
    <property type="project" value="TreeGrafter"/>
</dbReference>
<evidence type="ECO:0000259" key="1">
    <source>
        <dbReference type="PROSITE" id="PS50887"/>
    </source>
</evidence>
<dbReference type="GO" id="GO:1902201">
    <property type="term" value="P:negative regulation of bacterial-type flagellum-dependent cell motility"/>
    <property type="evidence" value="ECO:0007669"/>
    <property type="project" value="TreeGrafter"/>
</dbReference>
<dbReference type="SUPFAM" id="SSF55781">
    <property type="entry name" value="GAF domain-like"/>
    <property type="match status" value="3"/>
</dbReference>
<dbReference type="InterPro" id="IPR050469">
    <property type="entry name" value="Diguanylate_Cyclase"/>
</dbReference>
<proteinExistence type="predicted"/>
<dbReference type="GO" id="GO:0005886">
    <property type="term" value="C:plasma membrane"/>
    <property type="evidence" value="ECO:0007669"/>
    <property type="project" value="TreeGrafter"/>
</dbReference>
<dbReference type="Gene3D" id="3.30.450.40">
    <property type="match status" value="3"/>
</dbReference>
<evidence type="ECO:0000313" key="2">
    <source>
        <dbReference type="EMBL" id="GAG64369.1"/>
    </source>
</evidence>
<protein>
    <recommendedName>
        <fullName evidence="1">GGDEF domain-containing protein</fullName>
    </recommendedName>
</protein>
<dbReference type="InterPro" id="IPR003018">
    <property type="entry name" value="GAF"/>
</dbReference>
<feature type="domain" description="GGDEF" evidence="1">
    <location>
        <begin position="539"/>
        <end position="674"/>
    </location>
</feature>
<dbReference type="InterPro" id="IPR029787">
    <property type="entry name" value="Nucleotide_cyclase"/>
</dbReference>
<dbReference type="InterPro" id="IPR000160">
    <property type="entry name" value="GGDEF_dom"/>
</dbReference>
<dbReference type="Pfam" id="PF13185">
    <property type="entry name" value="GAF_2"/>
    <property type="match status" value="3"/>
</dbReference>